<comment type="caution">
    <text evidence="2">The sequence shown here is derived from an EMBL/GenBank/DDBJ whole genome shotgun (WGS) entry which is preliminary data.</text>
</comment>
<keyword evidence="3" id="KW-1185">Reference proteome</keyword>
<dbReference type="SUPFAM" id="SSF48019">
    <property type="entry name" value="post-AAA+ oligomerization domain-like"/>
    <property type="match status" value="1"/>
</dbReference>
<protein>
    <submittedName>
        <fullName evidence="2">Uncharacterized protein</fullName>
    </submittedName>
</protein>
<organism evidence="2 4">
    <name type="scientific">Superficieibacter electus</name>
    <dbReference type="NCBI Taxonomy" id="2022662"/>
    <lineage>
        <taxon>Bacteria</taxon>
        <taxon>Pseudomonadati</taxon>
        <taxon>Pseudomonadota</taxon>
        <taxon>Gammaproteobacteria</taxon>
        <taxon>Enterobacterales</taxon>
        <taxon>Enterobacteriaceae</taxon>
        <taxon>Superficieibacter</taxon>
    </lineage>
</organism>
<dbReference type="OrthoDB" id="7276772at2"/>
<proteinExistence type="predicted"/>
<reference evidence="3 4" key="1">
    <citation type="submission" date="2018-01" db="EMBL/GenBank/DDBJ databases">
        <title>Superficieibacter electus gen. nov., sp. nov., an extended-spectrum beta-lactamase possessing member of the Enterobacteriaceae family, isolated from intensive care unit surfaces.</title>
        <authorList>
            <person name="Potter R.F."/>
            <person name="D'Souza A.W."/>
        </authorList>
    </citation>
    <scope>NUCLEOTIDE SEQUENCE [LARGE SCALE GENOMIC DNA]</scope>
    <source>
        <strain evidence="2 4">BP-1</strain>
        <strain evidence="1 3">BP-2</strain>
    </source>
</reference>
<gene>
    <name evidence="2" type="ORF">CHU32_08555</name>
    <name evidence="1" type="ORF">CHU33_07010</name>
</gene>
<sequence length="200" mass="22708">MTYDIWSELKTKNDFPADEIISALQKSIRRGLVEEACRFAYEMYTTSPLLLDKLWRRLLAISVEDIGFGNLDAAGLVQNLSEMRKNFPYDDGDQPIFFIHAIRVLCSSDKDRSSDLLKNIIIKSVAMGELPVIPDVALDKHTKRGAAMGRGSMHFLHEASKVIPQLDVDNGYKERYAKILENYDAQNVVPGAFTFNRTQY</sequence>
<dbReference type="Proteomes" id="UP000237073">
    <property type="component" value="Unassembled WGS sequence"/>
</dbReference>
<evidence type="ECO:0000313" key="3">
    <source>
        <dbReference type="Proteomes" id="UP000237073"/>
    </source>
</evidence>
<dbReference type="Gene3D" id="1.20.272.10">
    <property type="match status" value="1"/>
</dbReference>
<dbReference type="Proteomes" id="UP000247005">
    <property type="component" value="Unassembled WGS sequence"/>
</dbReference>
<evidence type="ECO:0000313" key="4">
    <source>
        <dbReference type="Proteomes" id="UP000247005"/>
    </source>
</evidence>
<dbReference type="InterPro" id="IPR008921">
    <property type="entry name" value="DNA_pol3_clamp-load_cplx_C"/>
</dbReference>
<dbReference type="EMBL" id="PQGD01000006">
    <property type="protein sequence ID" value="POP49153.1"/>
    <property type="molecule type" value="Genomic_DNA"/>
</dbReference>
<evidence type="ECO:0000313" key="2">
    <source>
        <dbReference type="EMBL" id="POP49153.1"/>
    </source>
</evidence>
<accession>A0A2P5GRF2</accession>
<dbReference type="EMBL" id="PQGE01000005">
    <property type="protein sequence ID" value="POP45847.1"/>
    <property type="molecule type" value="Genomic_DNA"/>
</dbReference>
<dbReference type="RefSeq" id="WP_103675373.1">
    <property type="nucleotide sequence ID" value="NZ_PQGD01000006.1"/>
</dbReference>
<dbReference type="GO" id="GO:0006260">
    <property type="term" value="P:DNA replication"/>
    <property type="evidence" value="ECO:0007669"/>
    <property type="project" value="InterPro"/>
</dbReference>
<dbReference type="GO" id="GO:0003677">
    <property type="term" value="F:DNA binding"/>
    <property type="evidence" value="ECO:0007669"/>
    <property type="project" value="InterPro"/>
</dbReference>
<dbReference type="AlphaFoldDB" id="A0A2P5GRF2"/>
<evidence type="ECO:0000313" key="1">
    <source>
        <dbReference type="EMBL" id="POP45847.1"/>
    </source>
</evidence>
<name>A0A2P5GRF2_9ENTR</name>